<proteinExistence type="predicted"/>
<feature type="transmembrane region" description="Helical" evidence="1">
    <location>
        <begin position="102"/>
        <end position="121"/>
    </location>
</feature>
<keyword evidence="1" id="KW-1133">Transmembrane helix</keyword>
<keyword evidence="1" id="KW-0472">Membrane</keyword>
<feature type="transmembrane region" description="Helical" evidence="1">
    <location>
        <begin position="77"/>
        <end position="96"/>
    </location>
</feature>
<dbReference type="AlphaFoldDB" id="A0A5J4VR39"/>
<accession>A0A5J4VR39</accession>
<keyword evidence="1" id="KW-0812">Transmembrane</keyword>
<evidence type="ECO:0000256" key="1">
    <source>
        <dbReference type="SAM" id="Phobius"/>
    </source>
</evidence>
<reference evidence="2 3" key="1">
    <citation type="submission" date="2019-03" db="EMBL/GenBank/DDBJ databases">
        <title>Single cell metagenomics reveals metabolic interactions within the superorganism composed of flagellate Streblomastix strix and complex community of Bacteroidetes bacteria on its surface.</title>
        <authorList>
            <person name="Treitli S.C."/>
            <person name="Kolisko M."/>
            <person name="Husnik F."/>
            <person name="Keeling P."/>
            <person name="Hampl V."/>
        </authorList>
    </citation>
    <scope>NUCLEOTIDE SEQUENCE [LARGE SCALE GENOMIC DNA]</scope>
    <source>
        <strain evidence="2">ST1C</strain>
    </source>
</reference>
<sequence length="172" mass="19722">MIDCYDIITTNEAGEEIITRVWRAASDNICMSSIYQIVGVIIAIITFIVLFVYCLTIDLLIFNFNPKNGGLFSCPDGFFNFIQHLFITIVVFTLRFLYSWEFLRGLISVGVSIAIIAYIIYKQPYYTLKSNFMAQIPWIIFGSVRLCAEIGYAFEGRFNSYIPQIILSLVIE</sequence>
<feature type="transmembrane region" description="Helical" evidence="1">
    <location>
        <begin position="34"/>
        <end position="56"/>
    </location>
</feature>
<evidence type="ECO:0000313" key="2">
    <source>
        <dbReference type="EMBL" id="KAA6384753.1"/>
    </source>
</evidence>
<protein>
    <submittedName>
        <fullName evidence="2">Uncharacterized protein</fullName>
    </submittedName>
</protein>
<organism evidence="2 3">
    <name type="scientific">Streblomastix strix</name>
    <dbReference type="NCBI Taxonomy" id="222440"/>
    <lineage>
        <taxon>Eukaryota</taxon>
        <taxon>Metamonada</taxon>
        <taxon>Preaxostyla</taxon>
        <taxon>Oxymonadida</taxon>
        <taxon>Streblomastigidae</taxon>
        <taxon>Streblomastix</taxon>
    </lineage>
</organism>
<evidence type="ECO:0000313" key="3">
    <source>
        <dbReference type="Proteomes" id="UP000324800"/>
    </source>
</evidence>
<gene>
    <name evidence="2" type="ORF">EZS28_019722</name>
</gene>
<dbReference type="Proteomes" id="UP000324800">
    <property type="component" value="Unassembled WGS sequence"/>
</dbReference>
<dbReference type="EMBL" id="SNRW01005598">
    <property type="protein sequence ID" value="KAA6384753.1"/>
    <property type="molecule type" value="Genomic_DNA"/>
</dbReference>
<comment type="caution">
    <text evidence="2">The sequence shown here is derived from an EMBL/GenBank/DDBJ whole genome shotgun (WGS) entry which is preliminary data.</text>
</comment>
<name>A0A5J4VR39_9EUKA</name>